<organism evidence="2 3">
    <name type="scientific">Roseovarius gahaiensis</name>
    <dbReference type="NCBI Taxonomy" id="2716691"/>
    <lineage>
        <taxon>Bacteria</taxon>
        <taxon>Pseudomonadati</taxon>
        <taxon>Pseudomonadota</taxon>
        <taxon>Alphaproteobacteria</taxon>
        <taxon>Rhodobacterales</taxon>
        <taxon>Roseobacteraceae</taxon>
        <taxon>Roseovarius</taxon>
    </lineage>
</organism>
<name>A0A967EFE9_9RHOB</name>
<proteinExistence type="predicted"/>
<feature type="region of interest" description="Disordered" evidence="1">
    <location>
        <begin position="39"/>
        <end position="62"/>
    </location>
</feature>
<reference evidence="2" key="1">
    <citation type="submission" date="2020-03" db="EMBL/GenBank/DDBJ databases">
        <title>Roseovarius gahaiensis sp. nov., isolated from Gahai Saline Lake, China.</title>
        <authorList>
            <person name="Sun X."/>
        </authorList>
    </citation>
    <scope>NUCLEOTIDE SEQUENCE</scope>
    <source>
        <strain evidence="2">GH877</strain>
    </source>
</reference>
<sequence>MMPMTFPYSRILLFTAITVGLMTLLSAWPTAAAAHPSVSHMSDSAQQGMEDAQTAPASESCCHHDGTCTSKVTLSIHHAPAPLRETSAGYPIFADPYRTSLSSVADPPPPRI</sequence>
<keyword evidence="3" id="KW-1185">Reference proteome</keyword>
<dbReference type="AlphaFoldDB" id="A0A967EFE9"/>
<evidence type="ECO:0000313" key="3">
    <source>
        <dbReference type="Proteomes" id="UP000639775"/>
    </source>
</evidence>
<evidence type="ECO:0000313" key="2">
    <source>
        <dbReference type="EMBL" id="NHQ75303.1"/>
    </source>
</evidence>
<accession>A0A967EFE9</accession>
<dbReference type="EMBL" id="JAAORB010000029">
    <property type="protein sequence ID" value="NHQ75303.1"/>
    <property type="molecule type" value="Genomic_DNA"/>
</dbReference>
<protein>
    <submittedName>
        <fullName evidence="2">Uncharacterized protein</fullName>
    </submittedName>
</protein>
<comment type="caution">
    <text evidence="2">The sequence shown here is derived from an EMBL/GenBank/DDBJ whole genome shotgun (WGS) entry which is preliminary data.</text>
</comment>
<dbReference type="Proteomes" id="UP000639775">
    <property type="component" value="Unassembled WGS sequence"/>
</dbReference>
<dbReference type="RefSeq" id="WP_167198261.1">
    <property type="nucleotide sequence ID" value="NZ_JAAORB010000029.1"/>
</dbReference>
<gene>
    <name evidence="2" type="ORF">HAT86_12640</name>
</gene>
<evidence type="ECO:0000256" key="1">
    <source>
        <dbReference type="SAM" id="MobiDB-lite"/>
    </source>
</evidence>